<feature type="compositionally biased region" description="Basic residues" evidence="1">
    <location>
        <begin position="436"/>
        <end position="445"/>
    </location>
</feature>
<organism evidence="3 4">
    <name type="scientific">Dichomitus squalens (strain LYAD-421)</name>
    <name type="common">Western red white-rot fungus</name>
    <dbReference type="NCBI Taxonomy" id="732165"/>
    <lineage>
        <taxon>Eukaryota</taxon>
        <taxon>Fungi</taxon>
        <taxon>Dikarya</taxon>
        <taxon>Basidiomycota</taxon>
        <taxon>Agaricomycotina</taxon>
        <taxon>Agaricomycetes</taxon>
        <taxon>Polyporales</taxon>
        <taxon>Polyporaceae</taxon>
        <taxon>Dichomitus</taxon>
    </lineage>
</organism>
<dbReference type="RefSeq" id="XP_007367560.1">
    <property type="nucleotide sequence ID" value="XM_007367498.1"/>
</dbReference>
<gene>
    <name evidence="3" type="ORF">DICSQDRAFT_128135</name>
</gene>
<feature type="domain" description="HNH nuclease" evidence="2">
    <location>
        <begin position="33"/>
        <end position="97"/>
    </location>
</feature>
<evidence type="ECO:0000313" key="4">
    <source>
        <dbReference type="Proteomes" id="UP000053319"/>
    </source>
</evidence>
<dbReference type="InterPro" id="IPR003615">
    <property type="entry name" value="HNH_nuc"/>
</dbReference>
<evidence type="ECO:0000313" key="3">
    <source>
        <dbReference type="EMBL" id="EJF59622.1"/>
    </source>
</evidence>
<accession>R7SXB2</accession>
<protein>
    <recommendedName>
        <fullName evidence="2">HNH nuclease domain-containing protein</fullName>
    </recommendedName>
</protein>
<dbReference type="AlphaFoldDB" id="R7SXB2"/>
<dbReference type="HOGENOM" id="CLU_615420_0_0_1"/>
<evidence type="ECO:0000259" key="2">
    <source>
        <dbReference type="Pfam" id="PF13391"/>
    </source>
</evidence>
<reference evidence="3 4" key="1">
    <citation type="journal article" date="2012" name="Science">
        <title>The Paleozoic origin of enzymatic lignin decomposition reconstructed from 31 fungal genomes.</title>
        <authorList>
            <person name="Floudas D."/>
            <person name="Binder M."/>
            <person name="Riley R."/>
            <person name="Barry K."/>
            <person name="Blanchette R.A."/>
            <person name="Henrissat B."/>
            <person name="Martinez A.T."/>
            <person name="Otillar R."/>
            <person name="Spatafora J.W."/>
            <person name="Yadav J.S."/>
            <person name="Aerts A."/>
            <person name="Benoit I."/>
            <person name="Boyd A."/>
            <person name="Carlson A."/>
            <person name="Copeland A."/>
            <person name="Coutinho P.M."/>
            <person name="de Vries R.P."/>
            <person name="Ferreira P."/>
            <person name="Findley K."/>
            <person name="Foster B."/>
            <person name="Gaskell J."/>
            <person name="Glotzer D."/>
            <person name="Gorecki P."/>
            <person name="Heitman J."/>
            <person name="Hesse C."/>
            <person name="Hori C."/>
            <person name="Igarashi K."/>
            <person name="Jurgens J.A."/>
            <person name="Kallen N."/>
            <person name="Kersten P."/>
            <person name="Kohler A."/>
            <person name="Kuees U."/>
            <person name="Kumar T.K.A."/>
            <person name="Kuo A."/>
            <person name="LaButti K."/>
            <person name="Larrondo L.F."/>
            <person name="Lindquist E."/>
            <person name="Ling A."/>
            <person name="Lombard V."/>
            <person name="Lucas S."/>
            <person name="Lundell T."/>
            <person name="Martin R."/>
            <person name="McLaughlin D.J."/>
            <person name="Morgenstern I."/>
            <person name="Morin E."/>
            <person name="Murat C."/>
            <person name="Nagy L.G."/>
            <person name="Nolan M."/>
            <person name="Ohm R.A."/>
            <person name="Patyshakuliyeva A."/>
            <person name="Rokas A."/>
            <person name="Ruiz-Duenas F.J."/>
            <person name="Sabat G."/>
            <person name="Salamov A."/>
            <person name="Samejima M."/>
            <person name="Schmutz J."/>
            <person name="Slot J.C."/>
            <person name="St John F."/>
            <person name="Stenlid J."/>
            <person name="Sun H."/>
            <person name="Sun S."/>
            <person name="Syed K."/>
            <person name="Tsang A."/>
            <person name="Wiebenga A."/>
            <person name="Young D."/>
            <person name="Pisabarro A."/>
            <person name="Eastwood D.C."/>
            <person name="Martin F."/>
            <person name="Cullen D."/>
            <person name="Grigoriev I.V."/>
            <person name="Hibbett D.S."/>
        </authorList>
    </citation>
    <scope>NUCLEOTIDE SEQUENCE [LARGE SCALE GENOMIC DNA]</scope>
    <source>
        <strain evidence="3 4">LYAD-421 SS1</strain>
    </source>
</reference>
<dbReference type="Pfam" id="PF13391">
    <property type="entry name" value="HNH_2"/>
    <property type="match status" value="1"/>
</dbReference>
<dbReference type="Proteomes" id="UP000053319">
    <property type="component" value="Unassembled WGS sequence"/>
</dbReference>
<dbReference type="KEGG" id="dsq:DICSQDRAFT_128135"/>
<name>R7SXB2_DICSQ</name>
<dbReference type="GeneID" id="18834443"/>
<feature type="compositionally biased region" description="Acidic residues" evidence="1">
    <location>
        <begin position="362"/>
        <end position="374"/>
    </location>
</feature>
<dbReference type="EMBL" id="JH719422">
    <property type="protein sequence ID" value="EJF59622.1"/>
    <property type="molecule type" value="Genomic_DNA"/>
</dbReference>
<feature type="region of interest" description="Disordered" evidence="1">
    <location>
        <begin position="360"/>
        <end position="445"/>
    </location>
</feature>
<evidence type="ECO:0000256" key="1">
    <source>
        <dbReference type="SAM" id="MobiDB-lite"/>
    </source>
</evidence>
<feature type="compositionally biased region" description="Gly residues" evidence="1">
    <location>
        <begin position="412"/>
        <end position="425"/>
    </location>
</feature>
<sequence length="445" mass="49783">MSIPKEHVASVTSSVHLSDSEREEVRKNWGQKCALCRHAEDTQCAHIVSRTMIENYSLVWLFCTGLLERGFKKTDQENFILLCKSCHALYDNDALAICPPLSWLQNAIQKELDRRGQPDGHAKIRTLPEKEDEPDHVVIFFTKYSGSPNQKNDLAIGGVLNRLSVLSEHYEDEFPPIIRQERIRVPQETLVTWRETEDGLVGILDLSNIETKPRMAVLAAKSACTIGGFWSPFKVELPGGKQVHMASWVYRKKLLEFHEVFAFNIPQYQSLDSKDAMARMLAQATTLMAEDSNNSYDISTFADTSFNEDDESIPDIVPLETSMETQIPSTPIAIRDQVIDILENFSIEDITFNQHAPAFINDVDDDEDDDEDDGLPSGTILPPELTSGIQGRVFTTLGDRDSNPSDRNAGGVPSGEGTFPGGSRGNQGQTALPLRRSTRTRKRQT</sequence>
<proteinExistence type="predicted"/>